<feature type="transmembrane region" description="Helical" evidence="1">
    <location>
        <begin position="15"/>
        <end position="38"/>
    </location>
</feature>
<keyword evidence="3" id="KW-1185">Reference proteome</keyword>
<keyword evidence="1" id="KW-0812">Transmembrane</keyword>
<organism evidence="2 3">
    <name type="scientific">Pseudonaja textilis</name>
    <name type="common">Eastern brown snake</name>
    <dbReference type="NCBI Taxonomy" id="8673"/>
    <lineage>
        <taxon>Eukaryota</taxon>
        <taxon>Metazoa</taxon>
        <taxon>Chordata</taxon>
        <taxon>Craniata</taxon>
        <taxon>Vertebrata</taxon>
        <taxon>Euteleostomi</taxon>
        <taxon>Lepidosauria</taxon>
        <taxon>Squamata</taxon>
        <taxon>Bifurcata</taxon>
        <taxon>Unidentata</taxon>
        <taxon>Episquamata</taxon>
        <taxon>Toxicofera</taxon>
        <taxon>Serpentes</taxon>
        <taxon>Colubroidea</taxon>
        <taxon>Elapidae</taxon>
        <taxon>Hydrophiinae</taxon>
        <taxon>Pseudonaja</taxon>
    </lineage>
</organism>
<reference evidence="2" key="2">
    <citation type="submission" date="2025-09" db="UniProtKB">
        <authorList>
            <consortium name="Ensembl"/>
        </authorList>
    </citation>
    <scope>IDENTIFICATION</scope>
</reference>
<name>A0A670XU66_PSETE</name>
<dbReference type="GeneTree" id="ENSGT01140000282628"/>
<dbReference type="AlphaFoldDB" id="A0A670XU66"/>
<protein>
    <submittedName>
        <fullName evidence="2">Uncharacterized protein</fullName>
    </submittedName>
</protein>
<evidence type="ECO:0000313" key="3">
    <source>
        <dbReference type="Proteomes" id="UP000472273"/>
    </source>
</evidence>
<reference evidence="2" key="1">
    <citation type="submission" date="2025-08" db="UniProtKB">
        <authorList>
            <consortium name="Ensembl"/>
        </authorList>
    </citation>
    <scope>IDENTIFICATION</scope>
</reference>
<proteinExistence type="predicted"/>
<evidence type="ECO:0000313" key="2">
    <source>
        <dbReference type="Ensembl" id="ENSPTXP00000000572.1"/>
    </source>
</evidence>
<dbReference type="Ensembl" id="ENSPTXT00000000591.1">
    <property type="protein sequence ID" value="ENSPTXP00000000572.1"/>
    <property type="gene ID" value="ENSPTXG00000000519.1"/>
</dbReference>
<dbReference type="OMA" id="TAFNHWI"/>
<evidence type="ECO:0000256" key="1">
    <source>
        <dbReference type="SAM" id="Phobius"/>
    </source>
</evidence>
<sequence>SSSFSFSFLTWLSERLIFCLSCFSSPFFFSTYGMAVGFRNRCWSSSRFEKLSLVKCSLQRKEYLVGIQLSRCTAFNHWISRFESFNGNLQRSIKAESYYIHLFFFSLEIMKIHTGETRKVRISCKGSFISVMQLKR</sequence>
<dbReference type="Proteomes" id="UP000472273">
    <property type="component" value="Unplaced"/>
</dbReference>
<keyword evidence="1" id="KW-0472">Membrane</keyword>
<keyword evidence="1" id="KW-1133">Transmembrane helix</keyword>
<accession>A0A670XU66</accession>